<accession>A0ABD1EUF8</accession>
<dbReference type="EMBL" id="JBDJPC010000005">
    <property type="protein sequence ID" value="KAL1502429.1"/>
    <property type="molecule type" value="Genomic_DNA"/>
</dbReference>
<comment type="caution">
    <text evidence="3">The sequence shown here is derived from an EMBL/GenBank/DDBJ whole genome shotgun (WGS) entry which is preliminary data.</text>
</comment>
<dbReference type="InterPro" id="IPR036869">
    <property type="entry name" value="J_dom_sf"/>
</dbReference>
<evidence type="ECO:0000259" key="2">
    <source>
        <dbReference type="PROSITE" id="PS50076"/>
    </source>
</evidence>
<dbReference type="PANTHER" id="PTHR44873:SF1">
    <property type="entry name" value="DNAJ HOMOLOG SUBFAMILY C MEMBER 30, MITOCHONDRIAL"/>
    <property type="match status" value="1"/>
</dbReference>
<dbReference type="CDD" id="cd06257">
    <property type="entry name" value="DnaJ"/>
    <property type="match status" value="1"/>
</dbReference>
<dbReference type="PROSITE" id="PS00636">
    <property type="entry name" value="DNAJ_1"/>
    <property type="match status" value="1"/>
</dbReference>
<dbReference type="Gene3D" id="1.10.287.110">
    <property type="entry name" value="DnaJ domain"/>
    <property type="match status" value="1"/>
</dbReference>
<dbReference type="PANTHER" id="PTHR44873">
    <property type="entry name" value="DNAJ HOMOLOG SUBFAMILY C MEMBER 30, MITOCHONDRIAL"/>
    <property type="match status" value="1"/>
</dbReference>
<dbReference type="Pfam" id="PF00226">
    <property type="entry name" value="DnaJ"/>
    <property type="match status" value="1"/>
</dbReference>
<evidence type="ECO:0000256" key="1">
    <source>
        <dbReference type="SAM" id="Phobius"/>
    </source>
</evidence>
<dbReference type="SMART" id="SM00271">
    <property type="entry name" value="DnaJ"/>
    <property type="match status" value="1"/>
</dbReference>
<keyword evidence="4" id="KW-1185">Reference proteome</keyword>
<feature type="transmembrane region" description="Helical" evidence="1">
    <location>
        <begin position="176"/>
        <end position="195"/>
    </location>
</feature>
<keyword evidence="1" id="KW-0812">Transmembrane</keyword>
<dbReference type="InterPro" id="IPR018253">
    <property type="entry name" value="DnaJ_domain_CS"/>
</dbReference>
<evidence type="ECO:0000313" key="4">
    <source>
        <dbReference type="Proteomes" id="UP001566132"/>
    </source>
</evidence>
<organism evidence="3 4">
    <name type="scientific">Hypothenemus hampei</name>
    <name type="common">Coffee berry borer</name>
    <dbReference type="NCBI Taxonomy" id="57062"/>
    <lineage>
        <taxon>Eukaryota</taxon>
        <taxon>Metazoa</taxon>
        <taxon>Ecdysozoa</taxon>
        <taxon>Arthropoda</taxon>
        <taxon>Hexapoda</taxon>
        <taxon>Insecta</taxon>
        <taxon>Pterygota</taxon>
        <taxon>Neoptera</taxon>
        <taxon>Endopterygota</taxon>
        <taxon>Coleoptera</taxon>
        <taxon>Polyphaga</taxon>
        <taxon>Cucujiformia</taxon>
        <taxon>Curculionidae</taxon>
        <taxon>Scolytinae</taxon>
        <taxon>Hypothenemus</taxon>
    </lineage>
</organism>
<dbReference type="PROSITE" id="PS50076">
    <property type="entry name" value="DNAJ_2"/>
    <property type="match status" value="1"/>
</dbReference>
<keyword evidence="1" id="KW-1133">Transmembrane helix</keyword>
<proteinExistence type="predicted"/>
<protein>
    <recommendedName>
        <fullName evidence="2">J domain-containing protein</fullName>
    </recommendedName>
</protein>
<evidence type="ECO:0000313" key="3">
    <source>
        <dbReference type="EMBL" id="KAL1502429.1"/>
    </source>
</evidence>
<dbReference type="Proteomes" id="UP001566132">
    <property type="component" value="Unassembled WGS sequence"/>
</dbReference>
<dbReference type="SUPFAM" id="SSF46565">
    <property type="entry name" value="Chaperone J-domain"/>
    <property type="match status" value="1"/>
</dbReference>
<name>A0ABD1EUF8_HYPHA</name>
<dbReference type="InterPro" id="IPR053025">
    <property type="entry name" value="Mito_ATP_Synthase-Asso"/>
</dbReference>
<feature type="domain" description="J" evidence="2">
    <location>
        <begin position="26"/>
        <end position="96"/>
    </location>
</feature>
<keyword evidence="1" id="KW-0472">Membrane</keyword>
<dbReference type="AlphaFoldDB" id="A0ABD1EUF8"/>
<gene>
    <name evidence="3" type="ORF">ABEB36_007570</name>
</gene>
<reference evidence="3 4" key="1">
    <citation type="submission" date="2024-05" db="EMBL/GenBank/DDBJ databases">
        <title>Genetic variation in Jamaican populations of the coffee berry borer (Hypothenemus hampei).</title>
        <authorList>
            <person name="Errbii M."/>
            <person name="Myrie A."/>
        </authorList>
    </citation>
    <scope>NUCLEOTIDE SEQUENCE [LARGE SCALE GENOMIC DNA]</scope>
    <source>
        <strain evidence="3">JA-Hopewell-2020-01-JO</strain>
        <tissue evidence="3">Whole body</tissue>
    </source>
</reference>
<sequence length="215" mass="25425">MNYKLSTFALTQVRKLSCSSISTQKNHYNSLGLTKNATQSDIKDAYYKLSKVYHPDKNQGITVEQQDQHSQKFRDISEAYEILGNVRTRRLYDKGFMGHTIVYDKSPKDPLQDFYKSREKRTRPPTVGRQPIYDFDEWSRIHYAERVRMSQDVKERKRFIENLNNERKQTNLQESISLGGILVVIVSLLLYYWLIYVKLKNLDLPKEKGFESKKK</sequence>
<dbReference type="InterPro" id="IPR001623">
    <property type="entry name" value="DnaJ_domain"/>
</dbReference>
<dbReference type="PRINTS" id="PR00625">
    <property type="entry name" value="JDOMAIN"/>
</dbReference>